<reference evidence="1 2" key="1">
    <citation type="submission" date="2022-12" db="EMBL/GenBank/DDBJ databases">
        <title>Two new species, Stenotrophomonas aracearum and Stenotrophomonas oahuensis, isolated from Anthurium (Araceae family) in Hawaii.</title>
        <authorList>
            <person name="Chunag S.C."/>
            <person name="Dobhal S."/>
            <person name="Alvarez A."/>
            <person name="Arif M."/>
        </authorList>
    </citation>
    <scope>NUCLEOTIDE SEQUENCE [LARGE SCALE GENOMIC DNA]</scope>
    <source>
        <strain evidence="1 2">A5586</strain>
    </source>
</reference>
<dbReference type="Proteomes" id="UP001302072">
    <property type="component" value="Chromosome"/>
</dbReference>
<accession>A0ABY9YPG9</accession>
<evidence type="ECO:0000313" key="1">
    <source>
        <dbReference type="EMBL" id="WNH52812.1"/>
    </source>
</evidence>
<sequence>MAYLTISAVGVPVADARPSNGTVVVRLGTPGEGLLSLSAQEAFALARGLISAAVSVNSPEGATVAAAADINGGAVVLSVAGEPILKLPVETWTQLSIEGSDAAMALQGDRLRAHLRSPILQLGNADLVGA</sequence>
<dbReference type="RefSeq" id="WP_311191996.1">
    <property type="nucleotide sequence ID" value="NZ_CP115541.1"/>
</dbReference>
<gene>
    <name evidence="1" type="ORF">PDM29_00645</name>
</gene>
<proteinExistence type="predicted"/>
<evidence type="ECO:0008006" key="3">
    <source>
        <dbReference type="Google" id="ProtNLM"/>
    </source>
</evidence>
<keyword evidence="2" id="KW-1185">Reference proteome</keyword>
<evidence type="ECO:0000313" key="2">
    <source>
        <dbReference type="Proteomes" id="UP001302072"/>
    </source>
</evidence>
<organism evidence="1 2">
    <name type="scientific">Stenotrophomonas oahuensis</name>
    <dbReference type="NCBI Taxonomy" id="3003271"/>
    <lineage>
        <taxon>Bacteria</taxon>
        <taxon>Pseudomonadati</taxon>
        <taxon>Pseudomonadota</taxon>
        <taxon>Gammaproteobacteria</taxon>
        <taxon>Lysobacterales</taxon>
        <taxon>Lysobacteraceae</taxon>
        <taxon>Stenotrophomonas</taxon>
    </lineage>
</organism>
<dbReference type="EMBL" id="CP115541">
    <property type="protein sequence ID" value="WNH52812.1"/>
    <property type="molecule type" value="Genomic_DNA"/>
</dbReference>
<protein>
    <recommendedName>
        <fullName evidence="3">PDZ domain-containing protein</fullName>
    </recommendedName>
</protein>
<name>A0ABY9YPG9_9GAMM</name>